<dbReference type="Proteomes" id="UP000015241">
    <property type="component" value="Unassembled WGS sequence"/>
</dbReference>
<dbReference type="STRING" id="743788.S8FT67"/>
<dbReference type="InterPro" id="IPR037056">
    <property type="entry name" value="RNase_H1_N_sf"/>
</dbReference>
<dbReference type="EMBL" id="KE504127">
    <property type="protein sequence ID" value="EPT04426.1"/>
    <property type="molecule type" value="Genomic_DNA"/>
</dbReference>
<evidence type="ECO:0000256" key="1">
    <source>
        <dbReference type="SAM" id="MobiDB-lite"/>
    </source>
</evidence>
<protein>
    <recommendedName>
        <fullName evidence="2">Ribonuclease H1 N-terminal domain-containing protein</fullName>
    </recommendedName>
</protein>
<dbReference type="HOGENOM" id="CLU_1338224_0_0_1"/>
<proteinExistence type="predicted"/>
<accession>S8FT67</accession>
<dbReference type="InParanoid" id="S8FT67"/>
<feature type="region of interest" description="Disordered" evidence="1">
    <location>
        <begin position="185"/>
        <end position="205"/>
    </location>
</feature>
<feature type="domain" description="Ribonuclease H1 N-terminal" evidence="2">
    <location>
        <begin position="8"/>
        <end position="57"/>
    </location>
</feature>
<dbReference type="OrthoDB" id="2756165at2759"/>
<organism evidence="3 4">
    <name type="scientific">Fomitopsis schrenkii</name>
    <name type="common">Brown rot fungus</name>
    <dbReference type="NCBI Taxonomy" id="2126942"/>
    <lineage>
        <taxon>Eukaryota</taxon>
        <taxon>Fungi</taxon>
        <taxon>Dikarya</taxon>
        <taxon>Basidiomycota</taxon>
        <taxon>Agaricomycotina</taxon>
        <taxon>Agaricomycetes</taxon>
        <taxon>Polyporales</taxon>
        <taxon>Fomitopsis</taxon>
    </lineage>
</organism>
<gene>
    <name evidence="3" type="ORF">FOMPIDRAFT_44005</name>
</gene>
<reference evidence="3 4" key="1">
    <citation type="journal article" date="2012" name="Science">
        <title>The Paleozoic origin of enzymatic lignin decomposition reconstructed from 31 fungal genomes.</title>
        <authorList>
            <person name="Floudas D."/>
            <person name="Binder M."/>
            <person name="Riley R."/>
            <person name="Barry K."/>
            <person name="Blanchette R.A."/>
            <person name="Henrissat B."/>
            <person name="Martinez A.T."/>
            <person name="Otillar R."/>
            <person name="Spatafora J.W."/>
            <person name="Yadav J.S."/>
            <person name="Aerts A."/>
            <person name="Benoit I."/>
            <person name="Boyd A."/>
            <person name="Carlson A."/>
            <person name="Copeland A."/>
            <person name="Coutinho P.M."/>
            <person name="de Vries R.P."/>
            <person name="Ferreira P."/>
            <person name="Findley K."/>
            <person name="Foster B."/>
            <person name="Gaskell J."/>
            <person name="Glotzer D."/>
            <person name="Gorecki P."/>
            <person name="Heitman J."/>
            <person name="Hesse C."/>
            <person name="Hori C."/>
            <person name="Igarashi K."/>
            <person name="Jurgens J.A."/>
            <person name="Kallen N."/>
            <person name="Kersten P."/>
            <person name="Kohler A."/>
            <person name="Kuees U."/>
            <person name="Kumar T.K.A."/>
            <person name="Kuo A."/>
            <person name="LaButti K."/>
            <person name="Larrondo L.F."/>
            <person name="Lindquist E."/>
            <person name="Ling A."/>
            <person name="Lombard V."/>
            <person name="Lucas S."/>
            <person name="Lundell T."/>
            <person name="Martin R."/>
            <person name="McLaughlin D.J."/>
            <person name="Morgenstern I."/>
            <person name="Morin E."/>
            <person name="Murat C."/>
            <person name="Nagy L.G."/>
            <person name="Nolan M."/>
            <person name="Ohm R.A."/>
            <person name="Patyshakuliyeva A."/>
            <person name="Rokas A."/>
            <person name="Ruiz-Duenas F.J."/>
            <person name="Sabat G."/>
            <person name="Salamov A."/>
            <person name="Samejima M."/>
            <person name="Schmutz J."/>
            <person name="Slot J.C."/>
            <person name="St John F."/>
            <person name="Stenlid J."/>
            <person name="Sun H."/>
            <person name="Sun S."/>
            <person name="Syed K."/>
            <person name="Tsang A."/>
            <person name="Wiebenga A."/>
            <person name="Young D."/>
            <person name="Pisabarro A."/>
            <person name="Eastwood D.C."/>
            <person name="Martin F."/>
            <person name="Cullen D."/>
            <person name="Grigoriev I.V."/>
            <person name="Hibbett D.S."/>
        </authorList>
    </citation>
    <scope>NUCLEOTIDE SEQUENCE</scope>
    <source>
        <strain evidence="4">FP-58527</strain>
    </source>
</reference>
<evidence type="ECO:0000313" key="3">
    <source>
        <dbReference type="EMBL" id="EPT04426.1"/>
    </source>
</evidence>
<dbReference type="Pfam" id="PF01693">
    <property type="entry name" value="Cauli_VI"/>
    <property type="match status" value="1"/>
</dbReference>
<evidence type="ECO:0000313" key="4">
    <source>
        <dbReference type="Proteomes" id="UP000015241"/>
    </source>
</evidence>
<feature type="compositionally biased region" description="Polar residues" evidence="1">
    <location>
        <begin position="195"/>
        <end position="205"/>
    </location>
</feature>
<name>S8FT67_FOMSC</name>
<dbReference type="SUPFAM" id="SSF55658">
    <property type="entry name" value="L9 N-domain-like"/>
    <property type="match status" value="1"/>
</dbReference>
<evidence type="ECO:0000259" key="2">
    <source>
        <dbReference type="Pfam" id="PF01693"/>
    </source>
</evidence>
<dbReference type="AlphaFoldDB" id="S8FT67"/>
<sequence length="205" mass="22982">MSKQSQRKYYAVRSGRQGPQIYSSWEEVHNMMAISQVSRYPGATHKSFKSLSQAQEWLNSAPNIDCDTARDVPPDATSEASHDEAADALKNMTLAPNIDLSPEQQAVLDMVKDGRNVFFTGSAGMCALMVSSGGRLAPSHHRYWKICPSPRDHSTLWWPRRGYVGNHSRNRHCLSEHWGVYPPLLGRSRNREGDQGTTSGQARRI</sequence>
<dbReference type="Gene3D" id="3.40.970.10">
    <property type="entry name" value="Ribonuclease H1, N-terminal domain"/>
    <property type="match status" value="1"/>
</dbReference>
<keyword evidence="4" id="KW-1185">Reference proteome</keyword>
<dbReference type="InterPro" id="IPR011320">
    <property type="entry name" value="RNase_H1_N"/>
</dbReference>
<dbReference type="InterPro" id="IPR009027">
    <property type="entry name" value="Ribosomal_bL9/RNase_H1_N"/>
</dbReference>